<feature type="region of interest" description="Disordered" evidence="1">
    <location>
        <begin position="97"/>
        <end position="183"/>
    </location>
</feature>
<evidence type="ECO:0000313" key="3">
    <source>
        <dbReference type="EMBL" id="ORX55171.1"/>
    </source>
</evidence>
<protein>
    <recommendedName>
        <fullName evidence="2">DUF3020 domain-containing protein</fullName>
    </recommendedName>
</protein>
<feature type="domain" description="DUF3020" evidence="2">
    <location>
        <begin position="171"/>
        <end position="219"/>
    </location>
</feature>
<dbReference type="EMBL" id="MCGT01000012">
    <property type="protein sequence ID" value="ORX55171.1"/>
    <property type="molecule type" value="Genomic_DNA"/>
</dbReference>
<feature type="region of interest" description="Disordered" evidence="1">
    <location>
        <begin position="217"/>
        <end position="273"/>
    </location>
</feature>
<organism evidence="3 4">
    <name type="scientific">Hesseltinella vesiculosa</name>
    <dbReference type="NCBI Taxonomy" id="101127"/>
    <lineage>
        <taxon>Eukaryota</taxon>
        <taxon>Fungi</taxon>
        <taxon>Fungi incertae sedis</taxon>
        <taxon>Mucoromycota</taxon>
        <taxon>Mucoromycotina</taxon>
        <taxon>Mucoromycetes</taxon>
        <taxon>Mucorales</taxon>
        <taxon>Cunninghamellaceae</taxon>
        <taxon>Hesseltinella</taxon>
    </lineage>
</organism>
<sequence>MVDAAAAKKELAMPVNCQKPSSPPSSVHSPTETNHDNTAPVLAPNLNSQAYQQQLHDAMMALECSGMSANLMAAAAAAMAAAAAGVAVDQIASPVSDTQESASSSSTVTDTDARSPSTATSTEPSQSTSTPITEKPSIPGPLSASSEADLKHTKVKKELDQAKRDSIRTANRERKKKWRLHNEERNKDNDLRCRVNKRATKLFGPENTETKRNWAEEEFNKRREKRQEKERRKDVVNNVLSVPQSSSTKQPLTKPDPATPQESPTADDFNLPPVFDASKILEIPQELQRHLLEQLNIASG</sequence>
<feature type="compositionally biased region" description="Basic and acidic residues" evidence="1">
    <location>
        <begin position="217"/>
        <end position="235"/>
    </location>
</feature>
<keyword evidence="4" id="KW-1185">Reference proteome</keyword>
<reference evidence="3 4" key="1">
    <citation type="submission" date="2016-07" db="EMBL/GenBank/DDBJ databases">
        <title>Pervasive Adenine N6-methylation of Active Genes in Fungi.</title>
        <authorList>
            <consortium name="DOE Joint Genome Institute"/>
            <person name="Mondo S.J."/>
            <person name="Dannebaum R.O."/>
            <person name="Kuo R.C."/>
            <person name="Labutti K."/>
            <person name="Haridas S."/>
            <person name="Kuo A."/>
            <person name="Salamov A."/>
            <person name="Ahrendt S.R."/>
            <person name="Lipzen A."/>
            <person name="Sullivan W."/>
            <person name="Andreopoulos W.B."/>
            <person name="Clum A."/>
            <person name="Lindquist E."/>
            <person name="Daum C."/>
            <person name="Ramamoorthy G.K."/>
            <person name="Gryganskyi A."/>
            <person name="Culley D."/>
            <person name="Magnuson J.K."/>
            <person name="James T.Y."/>
            <person name="O'Malley M.A."/>
            <person name="Stajich J.E."/>
            <person name="Spatafora J.W."/>
            <person name="Visel A."/>
            <person name="Grigoriev I.V."/>
        </authorList>
    </citation>
    <scope>NUCLEOTIDE SEQUENCE [LARGE SCALE GENOMIC DNA]</scope>
    <source>
        <strain evidence="3 4">NRRL 3301</strain>
    </source>
</reference>
<evidence type="ECO:0000259" key="2">
    <source>
        <dbReference type="Pfam" id="PF11223"/>
    </source>
</evidence>
<dbReference type="AlphaFoldDB" id="A0A1X2GJK8"/>
<feature type="compositionally biased region" description="Low complexity" evidence="1">
    <location>
        <begin position="97"/>
        <end position="133"/>
    </location>
</feature>
<accession>A0A1X2GJK8</accession>
<name>A0A1X2GJK8_9FUNG</name>
<dbReference type="Pfam" id="PF11223">
    <property type="entry name" value="DUF3020"/>
    <property type="match status" value="1"/>
</dbReference>
<dbReference type="OrthoDB" id="5595797at2759"/>
<proteinExistence type="predicted"/>
<comment type="caution">
    <text evidence="3">The sequence shown here is derived from an EMBL/GenBank/DDBJ whole genome shotgun (WGS) entry which is preliminary data.</text>
</comment>
<feature type="compositionally biased region" description="Basic and acidic residues" evidence="1">
    <location>
        <begin position="148"/>
        <end position="172"/>
    </location>
</feature>
<dbReference type="InterPro" id="IPR021386">
    <property type="entry name" value="SPP41_DUF3020"/>
</dbReference>
<dbReference type="Proteomes" id="UP000242146">
    <property type="component" value="Unassembled WGS sequence"/>
</dbReference>
<evidence type="ECO:0000313" key="4">
    <source>
        <dbReference type="Proteomes" id="UP000242146"/>
    </source>
</evidence>
<dbReference type="STRING" id="101127.A0A1X2GJK8"/>
<feature type="compositionally biased region" description="Polar residues" evidence="1">
    <location>
        <begin position="238"/>
        <end position="251"/>
    </location>
</feature>
<evidence type="ECO:0000256" key="1">
    <source>
        <dbReference type="SAM" id="MobiDB-lite"/>
    </source>
</evidence>
<feature type="region of interest" description="Disordered" evidence="1">
    <location>
        <begin position="9"/>
        <end position="42"/>
    </location>
</feature>
<gene>
    <name evidence="3" type="ORF">DM01DRAFT_1032420</name>
</gene>